<dbReference type="EMBL" id="OIVN01000935">
    <property type="protein sequence ID" value="SPC87656.1"/>
    <property type="molecule type" value="Genomic_DNA"/>
</dbReference>
<protein>
    <submittedName>
        <fullName evidence="2">Uncharacterized protein</fullName>
    </submittedName>
</protein>
<reference evidence="2" key="1">
    <citation type="submission" date="2018-02" db="EMBL/GenBank/DDBJ databases">
        <authorList>
            <person name="Cohen D.B."/>
            <person name="Kent A.D."/>
        </authorList>
    </citation>
    <scope>NUCLEOTIDE SEQUENCE</scope>
</reference>
<evidence type="ECO:0000313" key="2">
    <source>
        <dbReference type="EMBL" id="SPC87656.1"/>
    </source>
</evidence>
<proteinExistence type="predicted"/>
<name>A0A2N9F9S8_FAGSY</name>
<feature type="region of interest" description="Disordered" evidence="1">
    <location>
        <begin position="1"/>
        <end position="28"/>
    </location>
</feature>
<gene>
    <name evidence="2" type="ORF">FSB_LOCUS15538</name>
</gene>
<evidence type="ECO:0000256" key="1">
    <source>
        <dbReference type="SAM" id="MobiDB-lite"/>
    </source>
</evidence>
<accession>A0A2N9F9S8</accession>
<organism evidence="2">
    <name type="scientific">Fagus sylvatica</name>
    <name type="common">Beechnut</name>
    <dbReference type="NCBI Taxonomy" id="28930"/>
    <lineage>
        <taxon>Eukaryota</taxon>
        <taxon>Viridiplantae</taxon>
        <taxon>Streptophyta</taxon>
        <taxon>Embryophyta</taxon>
        <taxon>Tracheophyta</taxon>
        <taxon>Spermatophyta</taxon>
        <taxon>Magnoliopsida</taxon>
        <taxon>eudicotyledons</taxon>
        <taxon>Gunneridae</taxon>
        <taxon>Pentapetalae</taxon>
        <taxon>rosids</taxon>
        <taxon>fabids</taxon>
        <taxon>Fagales</taxon>
        <taxon>Fagaceae</taxon>
        <taxon>Fagus</taxon>
    </lineage>
</organism>
<dbReference type="AlphaFoldDB" id="A0A2N9F9S8"/>
<sequence>MAEPPETKREREREKKSTGWDEDPNRREWARQAVGLPDFSSSWDWARHGKQWGFKSEAKELVDLFSLFYM</sequence>